<dbReference type="EMBL" id="CFOH01000394">
    <property type="protein sequence ID" value="CFE54798.1"/>
    <property type="molecule type" value="Genomic_DNA"/>
</dbReference>
<reference evidence="15 26" key="2">
    <citation type="submission" date="2015-03" db="EMBL/GenBank/DDBJ databases">
        <authorList>
            <consortium name="Pathogen Informatics"/>
            <person name="Murphy D."/>
        </authorList>
    </citation>
    <scope>NUCLEOTIDE SEQUENCE</scope>
    <source>
        <strain evidence="9 26">0268S</strain>
        <strain evidence="15">N09902308</strain>
    </source>
</reference>
<evidence type="ECO:0000313" key="26">
    <source>
        <dbReference type="Proteomes" id="UP000050139"/>
    </source>
</evidence>
<dbReference type="Proteomes" id="UP000045842">
    <property type="component" value="Unassembled WGS sequence"/>
</dbReference>
<keyword evidence="3" id="KW-0418">Kinase</keyword>
<reference evidence="11" key="3">
    <citation type="submission" date="2015-03" db="EMBL/GenBank/DDBJ databases">
        <authorList>
            <person name="Murphy D."/>
        </authorList>
    </citation>
    <scope>NUCLEOTIDE SEQUENCE [LARGE SCALE GENOMIC DNA]</scope>
    <source>
        <strain evidence="11">K00500041</strain>
    </source>
</reference>
<evidence type="ECO:0000313" key="6">
    <source>
        <dbReference type="EMBL" id="CFE54798.1"/>
    </source>
</evidence>
<dbReference type="Proteomes" id="UP000048948">
    <property type="component" value="Unassembled WGS sequence"/>
</dbReference>
<keyword evidence="1" id="KW-0808">Transferase</keyword>
<evidence type="ECO:0000313" key="5">
    <source>
        <dbReference type="EMBL" id="CFE41515.1"/>
    </source>
</evidence>
<evidence type="ECO:0000256" key="1">
    <source>
        <dbReference type="ARBA" id="ARBA00022679"/>
    </source>
</evidence>
<dbReference type="EMBL" id="CSAD01000801">
    <property type="protein sequence ID" value="COW43973.1"/>
    <property type="molecule type" value="Genomic_DNA"/>
</dbReference>
<evidence type="ECO:0000313" key="13">
    <source>
        <dbReference type="EMBL" id="COW72862.1"/>
    </source>
</evidence>
<evidence type="ECO:0000313" key="19">
    <source>
        <dbReference type="Proteomes" id="UP000044938"/>
    </source>
</evidence>
<keyword evidence="4" id="KW-0460">Magnesium</keyword>
<dbReference type="PROSITE" id="PS51255">
    <property type="entry name" value="ADPK"/>
    <property type="match status" value="1"/>
</dbReference>
<evidence type="ECO:0000313" key="18">
    <source>
        <dbReference type="Proteomes" id="UP000039217"/>
    </source>
</evidence>
<dbReference type="GO" id="GO:0016773">
    <property type="term" value="F:phosphotransferase activity, alcohol group as acceptor"/>
    <property type="evidence" value="ECO:0007669"/>
    <property type="project" value="InterPro"/>
</dbReference>
<evidence type="ECO:0000313" key="16">
    <source>
        <dbReference type="Proteomes" id="UP000038802"/>
    </source>
</evidence>
<evidence type="ECO:0000313" key="7">
    <source>
        <dbReference type="EMBL" id="CFR66543.1"/>
    </source>
</evidence>
<dbReference type="InterPro" id="IPR007666">
    <property type="entry name" value="ADP_PFK/GK"/>
</dbReference>
<sequence>MENPVLICIGPIKVVGMGEGLRATCWIWGIVMDETGQASVMVWLKFCAGHRVMGLILMGPIEILGMPTPSEIAGTLMGGTTKGPR</sequence>
<dbReference type="Proteomes" id="UP000048600">
    <property type="component" value="Unassembled WGS sequence"/>
</dbReference>
<organism evidence="15 17">
    <name type="scientific">Mycobacterium tuberculosis</name>
    <dbReference type="NCBI Taxonomy" id="1773"/>
    <lineage>
        <taxon>Bacteria</taxon>
        <taxon>Bacillati</taxon>
        <taxon>Actinomycetota</taxon>
        <taxon>Actinomycetes</taxon>
        <taxon>Mycobacteriales</taxon>
        <taxon>Mycobacteriaceae</taxon>
        <taxon>Mycobacterium</taxon>
        <taxon>Mycobacterium tuberculosis complex</taxon>
    </lineage>
</organism>
<dbReference type="AlphaFoldDB" id="A0A0U0TXN5"/>
<dbReference type="Proteomes" id="UP000046680">
    <property type="component" value="Unassembled WGS sequence"/>
</dbReference>
<evidence type="ECO:0000256" key="4">
    <source>
        <dbReference type="ARBA" id="ARBA00022842"/>
    </source>
</evidence>
<protein>
    <submittedName>
        <fullName evidence="15">Uncharacterized protein</fullName>
    </submittedName>
</protein>
<evidence type="ECO:0000313" key="25">
    <source>
        <dbReference type="Proteomes" id="UP000048948"/>
    </source>
</evidence>
<dbReference type="EMBL" id="CSAJ01000477">
    <property type="protein sequence ID" value="COW72862.1"/>
    <property type="molecule type" value="Genomic_DNA"/>
</dbReference>
<dbReference type="Proteomes" id="UP000039217">
    <property type="component" value="Unassembled WGS sequence"/>
</dbReference>
<dbReference type="EMBL" id="CSAE01000469">
    <property type="protein sequence ID" value="COW34634.1"/>
    <property type="molecule type" value="Genomic_DNA"/>
</dbReference>
<evidence type="ECO:0000313" key="17">
    <source>
        <dbReference type="Proteomes" id="UP000039021"/>
    </source>
</evidence>
<evidence type="ECO:0000313" key="21">
    <source>
        <dbReference type="Proteomes" id="UP000046680"/>
    </source>
</evidence>
<dbReference type="GO" id="GO:0005975">
    <property type="term" value="P:carbohydrate metabolic process"/>
    <property type="evidence" value="ECO:0007669"/>
    <property type="project" value="InterPro"/>
</dbReference>
<evidence type="ECO:0000313" key="9">
    <source>
        <dbReference type="EMBL" id="CLX14584.1"/>
    </source>
</evidence>
<evidence type="ECO:0000313" key="8">
    <source>
        <dbReference type="EMBL" id="CKS69471.1"/>
    </source>
</evidence>
<dbReference type="EMBL" id="CHKL01000521">
    <property type="protein sequence ID" value="COW92639.1"/>
    <property type="molecule type" value="Genomic_DNA"/>
</dbReference>
<dbReference type="EMBL" id="COPH01000061">
    <property type="protein sequence ID" value="CLX14584.1"/>
    <property type="molecule type" value="Genomic_DNA"/>
</dbReference>
<evidence type="ECO:0000313" key="20">
    <source>
        <dbReference type="Proteomes" id="UP000045842"/>
    </source>
</evidence>
<evidence type="ECO:0000313" key="14">
    <source>
        <dbReference type="EMBL" id="COW92639.1"/>
    </source>
</evidence>
<dbReference type="Proteomes" id="UP000044938">
    <property type="component" value="Unassembled WGS sequence"/>
</dbReference>
<keyword evidence="2" id="KW-0479">Metal-binding</keyword>
<dbReference type="Proteomes" id="UP000050139">
    <property type="component" value="Unassembled WGS sequence"/>
</dbReference>
<evidence type="ECO:0000313" key="22">
    <source>
        <dbReference type="Proteomes" id="UP000046947"/>
    </source>
</evidence>
<dbReference type="Proteomes" id="UP000038802">
    <property type="component" value="Unassembled WGS sequence"/>
</dbReference>
<evidence type="ECO:0000313" key="23">
    <source>
        <dbReference type="Proteomes" id="UP000048289"/>
    </source>
</evidence>
<evidence type="ECO:0000313" key="12">
    <source>
        <dbReference type="EMBL" id="COW43973.1"/>
    </source>
</evidence>
<dbReference type="EMBL" id="CQQC01001830">
    <property type="protein sequence ID" value="CNW27692.1"/>
    <property type="molecule type" value="Genomic_DNA"/>
</dbReference>
<dbReference type="EMBL" id="CGCX01000076">
    <property type="protein sequence ID" value="CFR66543.1"/>
    <property type="molecule type" value="Genomic_DNA"/>
</dbReference>
<reference evidence="16 17" key="1">
    <citation type="submission" date="2015-03" db="EMBL/GenBank/DDBJ databases">
        <authorList>
            <consortium name="Pathogen Informatics"/>
        </authorList>
    </citation>
    <scope>NUCLEOTIDE SEQUENCE [LARGE SCALE GENOMIC DNA]</scope>
    <source>
        <strain evidence="8 25">Bir 172</strain>
        <strain evidence="7 21">C09601061</strain>
        <strain evidence="10 18">D00501624</strain>
        <strain evidence="12 20">G09801536</strain>
        <strain evidence="5 23">G09901357</strain>
        <strain evidence="6 22">H09601792</strain>
        <strain evidence="16">K00500041</strain>
        <strain evidence="13 19">M09401471</strain>
        <strain evidence="17">N09902308</strain>
        <strain evidence="14 24">P00601463</strain>
    </source>
</reference>
<evidence type="ECO:0000313" key="11">
    <source>
        <dbReference type="EMBL" id="COW34634.1"/>
    </source>
</evidence>
<accession>A0A0U0TXN5</accession>
<gene>
    <name evidence="7" type="ORF">ERS007657_00369</name>
    <name evidence="10" type="ORF">ERS007661_03761</name>
    <name evidence="12" type="ORF">ERS007679_03862</name>
    <name evidence="5" type="ORF">ERS007681_02954</name>
    <name evidence="6" type="ORF">ERS007688_02390</name>
    <name evidence="11" type="ORF">ERS007703_03451</name>
    <name evidence="13" type="ORF">ERS007720_03162</name>
    <name evidence="15" type="ORF">ERS007739_03219</name>
    <name evidence="14" type="ORF">ERS007741_03439</name>
    <name evidence="8" type="ORF">ERS027646_02309</name>
    <name evidence="9" type="ORF">ERS094118_04100</name>
</gene>
<dbReference type="GO" id="GO:0046872">
    <property type="term" value="F:metal ion binding"/>
    <property type="evidence" value="ECO:0007669"/>
    <property type="project" value="UniProtKB-KW"/>
</dbReference>
<dbReference type="Proteomes" id="UP000046947">
    <property type="component" value="Unassembled WGS sequence"/>
</dbReference>
<evidence type="ECO:0000313" key="15">
    <source>
        <dbReference type="EMBL" id="COY93145.1"/>
    </source>
</evidence>
<evidence type="ECO:0000313" key="10">
    <source>
        <dbReference type="EMBL" id="CNW27692.1"/>
    </source>
</evidence>
<evidence type="ECO:0000256" key="2">
    <source>
        <dbReference type="ARBA" id="ARBA00022723"/>
    </source>
</evidence>
<name>A0A0U0TXN5_MYCTX</name>
<proteinExistence type="predicted"/>
<dbReference type="Proteomes" id="UP000048289">
    <property type="component" value="Unassembled WGS sequence"/>
</dbReference>
<dbReference type="Proteomes" id="UP000039021">
    <property type="component" value="Unassembled WGS sequence"/>
</dbReference>
<dbReference type="EMBL" id="CSBK01001625">
    <property type="protein sequence ID" value="COY93145.1"/>
    <property type="molecule type" value="Genomic_DNA"/>
</dbReference>
<evidence type="ECO:0000313" key="24">
    <source>
        <dbReference type="Proteomes" id="UP000048600"/>
    </source>
</evidence>
<dbReference type="GO" id="GO:0016301">
    <property type="term" value="F:kinase activity"/>
    <property type="evidence" value="ECO:0007669"/>
    <property type="project" value="UniProtKB-KW"/>
</dbReference>
<evidence type="ECO:0000256" key="3">
    <source>
        <dbReference type="ARBA" id="ARBA00022777"/>
    </source>
</evidence>
<dbReference type="EMBL" id="CNGE01000410">
    <property type="protein sequence ID" value="CKS69471.1"/>
    <property type="molecule type" value="Genomic_DNA"/>
</dbReference>
<dbReference type="EMBL" id="CFOE01000447">
    <property type="protein sequence ID" value="CFE41515.1"/>
    <property type="molecule type" value="Genomic_DNA"/>
</dbReference>